<dbReference type="RefSeq" id="WP_132598595.1">
    <property type="nucleotide sequence ID" value="NZ_NRRP01000001.1"/>
</dbReference>
<dbReference type="NCBIfam" id="TIGR01068">
    <property type="entry name" value="thioredoxin"/>
    <property type="match status" value="1"/>
</dbReference>
<keyword evidence="10" id="KW-1185">Reference proteome</keyword>
<dbReference type="Gene3D" id="3.40.30.10">
    <property type="entry name" value="Glutaredoxin"/>
    <property type="match status" value="1"/>
</dbReference>
<dbReference type="Pfam" id="PF21352">
    <property type="entry name" value="Zn_ribbon_Thio2"/>
    <property type="match status" value="1"/>
</dbReference>
<dbReference type="GO" id="GO:0015035">
    <property type="term" value="F:protein-disulfide reductase activity"/>
    <property type="evidence" value="ECO:0007669"/>
    <property type="project" value="UniProtKB-UniRule"/>
</dbReference>
<reference evidence="9 10" key="1">
    <citation type="submission" date="2019-03" db="EMBL/GenBank/DDBJ databases">
        <title>Genomic Encyclopedia of Type Strains, Phase IV (KMG-IV): sequencing the most valuable type-strain genomes for metagenomic binning, comparative biology and taxonomic classification.</title>
        <authorList>
            <person name="Goeker M."/>
        </authorList>
    </citation>
    <scope>NUCLEOTIDE SEQUENCE [LARGE SCALE GENOMIC DNA]</scope>
    <source>
        <strain evidence="9 10">DSM 2781</strain>
    </source>
</reference>
<dbReference type="GO" id="GO:0046872">
    <property type="term" value="F:metal ion binding"/>
    <property type="evidence" value="ECO:0007669"/>
    <property type="project" value="UniProtKB-KW"/>
</dbReference>
<dbReference type="NCBIfam" id="NF008229">
    <property type="entry name" value="PRK10996.1"/>
    <property type="match status" value="1"/>
</dbReference>
<dbReference type="InterPro" id="IPR036249">
    <property type="entry name" value="Thioredoxin-like_sf"/>
</dbReference>
<dbReference type="PRINTS" id="PR00421">
    <property type="entry name" value="THIOREDOXIN"/>
</dbReference>
<evidence type="ECO:0000313" key="10">
    <source>
        <dbReference type="Proteomes" id="UP000295733"/>
    </source>
</evidence>
<proteinExistence type="inferred from homology"/>
<dbReference type="InterPro" id="IPR013766">
    <property type="entry name" value="Thioredoxin_domain"/>
</dbReference>
<dbReference type="InterPro" id="IPR049299">
    <property type="entry name" value="Thio2_N"/>
</dbReference>
<dbReference type="PROSITE" id="PS00194">
    <property type="entry name" value="THIOREDOXIN_1"/>
    <property type="match status" value="1"/>
</dbReference>
<dbReference type="InterPro" id="IPR005746">
    <property type="entry name" value="Thioredoxin"/>
</dbReference>
<evidence type="ECO:0000256" key="7">
    <source>
        <dbReference type="NCBIfam" id="TIGR01068"/>
    </source>
</evidence>
<organism evidence="9 10">
    <name type="scientific">Rhodovulum adriaticum</name>
    <name type="common">Rhodopseudomonas adriatica</name>
    <dbReference type="NCBI Taxonomy" id="35804"/>
    <lineage>
        <taxon>Bacteria</taxon>
        <taxon>Pseudomonadati</taxon>
        <taxon>Pseudomonadota</taxon>
        <taxon>Alphaproteobacteria</taxon>
        <taxon>Rhodobacterales</taxon>
        <taxon>Paracoccaceae</taxon>
        <taxon>Rhodovulum</taxon>
    </lineage>
</organism>
<evidence type="ECO:0000256" key="5">
    <source>
        <dbReference type="ARBA" id="ARBA00023157"/>
    </source>
</evidence>
<evidence type="ECO:0000256" key="6">
    <source>
        <dbReference type="ARBA" id="ARBA00023284"/>
    </source>
</evidence>
<dbReference type="Proteomes" id="UP000295733">
    <property type="component" value="Unassembled WGS sequence"/>
</dbReference>
<evidence type="ECO:0000256" key="2">
    <source>
        <dbReference type="ARBA" id="ARBA00022448"/>
    </source>
</evidence>
<dbReference type="OrthoDB" id="9790390at2"/>
<keyword evidence="6" id="KW-0676">Redox-active center</keyword>
<dbReference type="Pfam" id="PF00085">
    <property type="entry name" value="Thioredoxin"/>
    <property type="match status" value="1"/>
</dbReference>
<keyword evidence="2" id="KW-0813">Transport</keyword>
<gene>
    <name evidence="9" type="ORF">EV656_101228</name>
</gene>
<keyword evidence="3" id="KW-0479">Metal-binding</keyword>
<name>A0A4R2NYG8_RHOAD</name>
<dbReference type="GO" id="GO:0005829">
    <property type="term" value="C:cytosol"/>
    <property type="evidence" value="ECO:0007669"/>
    <property type="project" value="TreeGrafter"/>
</dbReference>
<evidence type="ECO:0000259" key="8">
    <source>
        <dbReference type="PROSITE" id="PS51352"/>
    </source>
</evidence>
<dbReference type="AlphaFoldDB" id="A0A4R2NYG8"/>
<keyword evidence="5" id="KW-1015">Disulfide bond</keyword>
<dbReference type="PANTHER" id="PTHR45663:SF11">
    <property type="entry name" value="GEO12009P1"/>
    <property type="match status" value="1"/>
</dbReference>
<dbReference type="PROSITE" id="PS51352">
    <property type="entry name" value="THIOREDOXIN_2"/>
    <property type="match status" value="1"/>
</dbReference>
<evidence type="ECO:0000256" key="1">
    <source>
        <dbReference type="ARBA" id="ARBA00008987"/>
    </source>
</evidence>
<dbReference type="EMBL" id="SLXL01000001">
    <property type="protein sequence ID" value="TCP27323.1"/>
    <property type="molecule type" value="Genomic_DNA"/>
</dbReference>
<dbReference type="GO" id="GO:0045454">
    <property type="term" value="P:cell redox homeostasis"/>
    <property type="evidence" value="ECO:0007669"/>
    <property type="project" value="TreeGrafter"/>
</dbReference>
<dbReference type="Gene3D" id="2.30.30.380">
    <property type="entry name" value="Zn-finger domain of Sec23/24"/>
    <property type="match status" value="1"/>
</dbReference>
<dbReference type="InterPro" id="IPR017937">
    <property type="entry name" value="Thioredoxin_CS"/>
</dbReference>
<evidence type="ECO:0000256" key="3">
    <source>
        <dbReference type="ARBA" id="ARBA00022723"/>
    </source>
</evidence>
<dbReference type="CDD" id="cd02947">
    <property type="entry name" value="TRX_family"/>
    <property type="match status" value="1"/>
</dbReference>
<dbReference type="SUPFAM" id="SSF52833">
    <property type="entry name" value="Thioredoxin-like"/>
    <property type="match status" value="1"/>
</dbReference>
<comment type="similarity">
    <text evidence="1">Belongs to the thioredoxin family.</text>
</comment>
<feature type="domain" description="Thioredoxin" evidence="8">
    <location>
        <begin position="20"/>
        <end position="145"/>
    </location>
</feature>
<accession>A0A4R2NYG8</accession>
<comment type="caution">
    <text evidence="9">The sequence shown here is derived from an EMBL/GenBank/DDBJ whole genome shotgun (WGS) entry which is preliminary data.</text>
</comment>
<dbReference type="PANTHER" id="PTHR45663">
    <property type="entry name" value="GEO12009P1"/>
    <property type="match status" value="1"/>
</dbReference>
<evidence type="ECO:0000256" key="4">
    <source>
        <dbReference type="ARBA" id="ARBA00022982"/>
    </source>
</evidence>
<evidence type="ECO:0000313" key="9">
    <source>
        <dbReference type="EMBL" id="TCP27323.1"/>
    </source>
</evidence>
<protein>
    <recommendedName>
        <fullName evidence="7">Thioredoxin</fullName>
    </recommendedName>
</protein>
<keyword evidence="4" id="KW-0249">Electron transport</keyword>
<sequence>MTAGLKLVCHDCGSTNRVPPEKLGAAPKCGTCGAKLTDGKVRDIDFRTMEKSAKSDDLPLLVDFWAAWCGPCRMMAPQFAQAAKALAPHARLAKVDTQSNPDATVRYNIRGIPLLILFHKGREVARLTGARPAADIEAFVRQNVTLGA</sequence>